<dbReference type="Gene3D" id="3.40.50.300">
    <property type="entry name" value="P-loop containing nucleotide triphosphate hydrolases"/>
    <property type="match status" value="1"/>
</dbReference>
<dbReference type="InterPro" id="IPR044304">
    <property type="entry name" value="NUBPL-like"/>
</dbReference>
<evidence type="ECO:0000256" key="1">
    <source>
        <dbReference type="ARBA" id="ARBA00001966"/>
    </source>
</evidence>
<keyword evidence="9" id="KW-0411">Iron-sulfur</keyword>
<evidence type="ECO:0000256" key="11">
    <source>
        <dbReference type="ARBA" id="ARBA00024036"/>
    </source>
</evidence>
<dbReference type="GO" id="GO:0016226">
    <property type="term" value="P:iron-sulfur cluster assembly"/>
    <property type="evidence" value="ECO:0007669"/>
    <property type="project" value="InterPro"/>
</dbReference>
<dbReference type="InterPro" id="IPR027417">
    <property type="entry name" value="P-loop_NTPase"/>
</dbReference>
<comment type="subcellular location">
    <subcellularLocation>
        <location evidence="2">Mitochondrion</location>
    </subcellularLocation>
</comment>
<organism evidence="13 14">
    <name type="scientific">Paraglomus brasilianum</name>
    <dbReference type="NCBI Taxonomy" id="144538"/>
    <lineage>
        <taxon>Eukaryota</taxon>
        <taxon>Fungi</taxon>
        <taxon>Fungi incertae sedis</taxon>
        <taxon>Mucoromycota</taxon>
        <taxon>Glomeromycotina</taxon>
        <taxon>Glomeromycetes</taxon>
        <taxon>Paraglomerales</taxon>
        <taxon>Paraglomeraceae</taxon>
        <taxon>Paraglomus</taxon>
    </lineage>
</organism>
<proteinExistence type="inferred from homology"/>
<dbReference type="InterPro" id="IPR033756">
    <property type="entry name" value="YlxH/NBP35"/>
</dbReference>
<dbReference type="OrthoDB" id="1741334at2759"/>
<comment type="caution">
    <text evidence="13">The sequence shown here is derived from an EMBL/GenBank/DDBJ whole genome shotgun (WGS) entry which is preliminary data.</text>
</comment>
<evidence type="ECO:0000256" key="6">
    <source>
        <dbReference type="ARBA" id="ARBA00022840"/>
    </source>
</evidence>
<keyword evidence="6" id="KW-0067">ATP-binding</keyword>
<dbReference type="PANTHER" id="PTHR42961:SF2">
    <property type="entry name" value="IRON-SULFUR PROTEIN NUBPL"/>
    <property type="match status" value="1"/>
</dbReference>
<dbReference type="GO" id="GO:0005759">
    <property type="term" value="C:mitochondrial matrix"/>
    <property type="evidence" value="ECO:0007669"/>
    <property type="project" value="UniProtKB-ARBA"/>
</dbReference>
<dbReference type="GO" id="GO:0005524">
    <property type="term" value="F:ATP binding"/>
    <property type="evidence" value="ECO:0007669"/>
    <property type="project" value="UniProtKB-KW"/>
</dbReference>
<feature type="non-terminal residue" evidence="13">
    <location>
        <position position="317"/>
    </location>
</feature>
<protein>
    <recommendedName>
        <fullName evidence="12">Nucleotide-binding protein-like</fullName>
    </recommendedName>
</protein>
<dbReference type="GO" id="GO:0032981">
    <property type="term" value="P:mitochondrial respiratory chain complex I assembly"/>
    <property type="evidence" value="ECO:0007669"/>
    <property type="project" value="TreeGrafter"/>
</dbReference>
<keyword evidence="5" id="KW-0547">Nucleotide-binding</keyword>
<keyword evidence="7" id="KW-0809">Transit peptide</keyword>
<evidence type="ECO:0000256" key="5">
    <source>
        <dbReference type="ARBA" id="ARBA00022741"/>
    </source>
</evidence>
<evidence type="ECO:0000256" key="7">
    <source>
        <dbReference type="ARBA" id="ARBA00022946"/>
    </source>
</evidence>
<dbReference type="InterPro" id="IPR000808">
    <property type="entry name" value="Mrp-like_CS"/>
</dbReference>
<dbReference type="AlphaFoldDB" id="A0A9N9GQQ9"/>
<dbReference type="FunFam" id="3.40.50.300:FF:000709">
    <property type="entry name" value="Iron-sulfur protein NUBPL isoform X1"/>
    <property type="match status" value="1"/>
</dbReference>
<accession>A0A9N9GQQ9</accession>
<dbReference type="SUPFAM" id="SSF52540">
    <property type="entry name" value="P-loop containing nucleoside triphosphate hydrolases"/>
    <property type="match status" value="1"/>
</dbReference>
<evidence type="ECO:0000256" key="2">
    <source>
        <dbReference type="ARBA" id="ARBA00004173"/>
    </source>
</evidence>
<comment type="similarity">
    <text evidence="11">Belongs to the Mrp/NBP35 ATP-binding proteins family.</text>
</comment>
<dbReference type="EMBL" id="CAJVPI010001577">
    <property type="protein sequence ID" value="CAG8619255.1"/>
    <property type="molecule type" value="Genomic_DNA"/>
</dbReference>
<dbReference type="PROSITE" id="PS01215">
    <property type="entry name" value="MRP"/>
    <property type="match status" value="1"/>
</dbReference>
<keyword evidence="8" id="KW-0408">Iron</keyword>
<dbReference type="InterPro" id="IPR019591">
    <property type="entry name" value="Mrp/NBP35_ATP-bd"/>
</dbReference>
<reference evidence="13" key="1">
    <citation type="submission" date="2021-06" db="EMBL/GenBank/DDBJ databases">
        <authorList>
            <person name="Kallberg Y."/>
            <person name="Tangrot J."/>
            <person name="Rosling A."/>
        </authorList>
    </citation>
    <scope>NUCLEOTIDE SEQUENCE</scope>
    <source>
        <strain evidence="13">BR232B</strain>
    </source>
</reference>
<keyword evidence="4" id="KW-0479">Metal-binding</keyword>
<evidence type="ECO:0000256" key="3">
    <source>
        <dbReference type="ARBA" id="ARBA00022485"/>
    </source>
</evidence>
<evidence type="ECO:0000256" key="10">
    <source>
        <dbReference type="ARBA" id="ARBA00023128"/>
    </source>
</evidence>
<comment type="cofactor">
    <cofactor evidence="1">
        <name>[4Fe-4S] cluster</name>
        <dbReference type="ChEBI" id="CHEBI:49883"/>
    </cofactor>
</comment>
<dbReference type="Proteomes" id="UP000789739">
    <property type="component" value="Unassembled WGS sequence"/>
</dbReference>
<dbReference type="GO" id="GO:0046872">
    <property type="term" value="F:metal ion binding"/>
    <property type="evidence" value="ECO:0007669"/>
    <property type="project" value="UniProtKB-KW"/>
</dbReference>
<evidence type="ECO:0000313" key="13">
    <source>
        <dbReference type="EMBL" id="CAG8619255.1"/>
    </source>
</evidence>
<dbReference type="CDD" id="cd02037">
    <property type="entry name" value="Mrp_NBP35"/>
    <property type="match status" value="1"/>
</dbReference>
<evidence type="ECO:0000313" key="14">
    <source>
        <dbReference type="Proteomes" id="UP000789739"/>
    </source>
</evidence>
<gene>
    <name evidence="13" type="ORF">PBRASI_LOCUS8609</name>
</gene>
<dbReference type="HAMAP" id="MF_02040">
    <property type="entry name" value="Mrp_NBP35"/>
    <property type="match status" value="1"/>
</dbReference>
<dbReference type="PANTHER" id="PTHR42961">
    <property type="entry name" value="IRON-SULFUR PROTEIN NUBPL"/>
    <property type="match status" value="1"/>
</dbReference>
<evidence type="ECO:0000256" key="4">
    <source>
        <dbReference type="ARBA" id="ARBA00022723"/>
    </source>
</evidence>
<sequence>MPLFTPTARSFRLVPPVPFRGLKSTSYLFESLNAESSPGPRIPRAQRGLPPKKSIPGVTNVIAVASGKGGVGKSTTSVNLALAIANLKKRVGILDADIFGPSIPRLMNLTGKPELTESGNKLIPLINYGIKCMSLGFLIPEESPVVWRGLMVMKALQQLIHQVHWGQLDVLVIDLPPGTGDVQLTLTQQVEMAGAVVVSTPQELALADAVKGANMFKSVNVPVLGIIQNMSTFICPHCTHETHIFGADGARRISEQLGFEFLGDIPLDVDVCKLSDQGKPIVVAKPESAHAKAYKDITAKYLERRSKSWFKKVKVVK</sequence>
<evidence type="ECO:0000256" key="9">
    <source>
        <dbReference type="ARBA" id="ARBA00023014"/>
    </source>
</evidence>
<dbReference type="GO" id="GO:0140663">
    <property type="term" value="F:ATP-dependent FeS chaperone activity"/>
    <property type="evidence" value="ECO:0007669"/>
    <property type="project" value="InterPro"/>
</dbReference>
<name>A0A9N9GQQ9_9GLOM</name>
<dbReference type="Pfam" id="PF10609">
    <property type="entry name" value="ParA"/>
    <property type="match status" value="1"/>
</dbReference>
<evidence type="ECO:0000256" key="8">
    <source>
        <dbReference type="ARBA" id="ARBA00023004"/>
    </source>
</evidence>
<evidence type="ECO:0000256" key="12">
    <source>
        <dbReference type="ARBA" id="ARBA00081370"/>
    </source>
</evidence>
<keyword evidence="3" id="KW-0004">4Fe-4S</keyword>
<dbReference type="GO" id="GO:0051539">
    <property type="term" value="F:4 iron, 4 sulfur cluster binding"/>
    <property type="evidence" value="ECO:0007669"/>
    <property type="project" value="UniProtKB-KW"/>
</dbReference>
<keyword evidence="10" id="KW-0496">Mitochondrion</keyword>
<keyword evidence="14" id="KW-1185">Reference proteome</keyword>